<sequence length="189" mass="20298">MSTSTGAESHPVPGYVAGTWRIDPLHTHVGFSVRHLMISNVRGRFGTVSGTITTDEDVVLSSVVAEIGTASIDTGFAARDEHIRSAEFLDATEHPVMTYRSTGVERRNEDYVVTGELTLRGVTRPVDLAVQLLGFGPDDHGGTRCGFSANAELNRLDFGVQGNKRLDGGVVMIGDTIRVTLEVEAVLES</sequence>
<proteinExistence type="inferred from homology"/>
<comment type="caution">
    <text evidence="3">The sequence shown here is derived from an EMBL/GenBank/DDBJ whole genome shotgun (WGS) entry which is preliminary data.</text>
</comment>
<keyword evidence="4" id="KW-1185">Reference proteome</keyword>
<dbReference type="InterPro" id="IPR007372">
    <property type="entry name" value="Lipid/polyisoprenoid-bd_YceI"/>
</dbReference>
<evidence type="ECO:0000256" key="1">
    <source>
        <dbReference type="ARBA" id="ARBA00008812"/>
    </source>
</evidence>
<dbReference type="SUPFAM" id="SSF101874">
    <property type="entry name" value="YceI-like"/>
    <property type="match status" value="1"/>
</dbReference>
<dbReference type="RefSeq" id="WP_189155804.1">
    <property type="nucleotide sequence ID" value="NZ_BMNC01000004.1"/>
</dbReference>
<reference evidence="4" key="1">
    <citation type="journal article" date="2019" name="Int. J. Syst. Evol. Microbiol.">
        <title>The Global Catalogue of Microorganisms (GCM) 10K type strain sequencing project: providing services to taxonomists for standard genome sequencing and annotation.</title>
        <authorList>
            <consortium name="The Broad Institute Genomics Platform"/>
            <consortium name="The Broad Institute Genome Sequencing Center for Infectious Disease"/>
            <person name="Wu L."/>
            <person name="Ma J."/>
        </authorList>
    </citation>
    <scope>NUCLEOTIDE SEQUENCE [LARGE SCALE GENOMIC DNA]</scope>
    <source>
        <strain evidence="4">CGMCC 4.7319</strain>
    </source>
</reference>
<dbReference type="InterPro" id="IPR036761">
    <property type="entry name" value="TTHA0802/YceI-like_sf"/>
</dbReference>
<organism evidence="3 4">
    <name type="scientific">Lentzea pudingi</name>
    <dbReference type="NCBI Taxonomy" id="1789439"/>
    <lineage>
        <taxon>Bacteria</taxon>
        <taxon>Bacillati</taxon>
        <taxon>Actinomycetota</taxon>
        <taxon>Actinomycetes</taxon>
        <taxon>Pseudonocardiales</taxon>
        <taxon>Pseudonocardiaceae</taxon>
        <taxon>Lentzea</taxon>
    </lineage>
</organism>
<protein>
    <recommendedName>
        <fullName evidence="2">Lipid/polyisoprenoid-binding YceI-like domain-containing protein</fullName>
    </recommendedName>
</protein>
<name>A0ABQ2HZU3_9PSEU</name>
<gene>
    <name evidence="3" type="ORF">GCM10011609_35250</name>
</gene>
<accession>A0ABQ2HZU3</accession>
<feature type="domain" description="Lipid/polyisoprenoid-binding YceI-like" evidence="2">
    <location>
        <begin position="19"/>
        <end position="186"/>
    </location>
</feature>
<comment type="similarity">
    <text evidence="1">Belongs to the UPF0312 family.</text>
</comment>
<evidence type="ECO:0000313" key="3">
    <source>
        <dbReference type="EMBL" id="GGM94734.1"/>
    </source>
</evidence>
<dbReference type="SMART" id="SM00867">
    <property type="entry name" value="YceI"/>
    <property type="match status" value="1"/>
</dbReference>
<dbReference type="PANTHER" id="PTHR34406:SF1">
    <property type="entry name" value="PROTEIN YCEI"/>
    <property type="match status" value="1"/>
</dbReference>
<evidence type="ECO:0000259" key="2">
    <source>
        <dbReference type="SMART" id="SM00867"/>
    </source>
</evidence>
<evidence type="ECO:0000313" key="4">
    <source>
        <dbReference type="Proteomes" id="UP000597656"/>
    </source>
</evidence>
<dbReference type="PANTHER" id="PTHR34406">
    <property type="entry name" value="PROTEIN YCEI"/>
    <property type="match status" value="1"/>
</dbReference>
<dbReference type="Pfam" id="PF04264">
    <property type="entry name" value="YceI"/>
    <property type="match status" value="1"/>
</dbReference>
<dbReference type="Gene3D" id="2.40.128.110">
    <property type="entry name" value="Lipid/polyisoprenoid-binding, YceI-like"/>
    <property type="match status" value="1"/>
</dbReference>
<dbReference type="Proteomes" id="UP000597656">
    <property type="component" value="Unassembled WGS sequence"/>
</dbReference>
<dbReference type="EMBL" id="BMNC01000004">
    <property type="protein sequence ID" value="GGM94734.1"/>
    <property type="molecule type" value="Genomic_DNA"/>
</dbReference>